<gene>
    <name evidence="3" type="primary">ycf90</name>
</gene>
<feature type="transmembrane region" description="Helical" evidence="1">
    <location>
        <begin position="260"/>
        <end position="280"/>
    </location>
</feature>
<feature type="chain" id="PRO_5033998801" evidence="2">
    <location>
        <begin position="17"/>
        <end position="420"/>
    </location>
</feature>
<evidence type="ECO:0000256" key="1">
    <source>
        <dbReference type="SAM" id="Phobius"/>
    </source>
</evidence>
<sequence length="420" mass="49225">MLYFFKILLLLINIDQETILKWFGVESPTSKTILTNNVTLSNIEVQTGSPISFETLRLIVEGLWERVQDGLTLADIENLLFFILFLRFIILAIRYNLKTSVYITCIGLFAGYLWYRHLIDLISMYRSILIKLPYLHKLGIDAVQLRSMSRQMVLTDLKLGDNVHWYNPGQLIYYAFTKSIIKTDSETGLRYYIDPVSMIISNLKESDKLNILPIYYKIYNKIIPQAFEAVSKFWAQLSGIAAYAVITRIGKRYCPYLVRWHWTFLLIIGFIEQILVYFVYRVSYFQAAVLIPQTQVSSNFVDQTLILQVNALNGLIAFIISIHLGLIFFGLFHAIWGQYFYFPFLVENTELHIGPRPKNSIYSGGNTAWQDEKNKNIQRFFPKFWYGWFGSGKTNNLKILQPFQRFIANILKYLRKQFRR</sequence>
<keyword evidence="1" id="KW-0472">Membrane</keyword>
<dbReference type="Pfam" id="PF17088">
    <property type="entry name" value="YCF90"/>
    <property type="match status" value="1"/>
</dbReference>
<proteinExistence type="predicted"/>
<evidence type="ECO:0000256" key="2">
    <source>
        <dbReference type="SAM" id="SignalP"/>
    </source>
</evidence>
<name>A0A8F0WGG4_9STRA</name>
<keyword evidence="1" id="KW-0812">Transmembrane</keyword>
<feature type="transmembrane region" description="Helical" evidence="1">
    <location>
        <begin position="101"/>
        <end position="119"/>
    </location>
</feature>
<dbReference type="AlphaFoldDB" id="A0A8F0WGG4"/>
<accession>A0A8F0WGG4</accession>
<reference evidence="3" key="1">
    <citation type="journal article" date="2021" name="Ecol Indic">
        <title>Morphological and molecular identification reveals that waters from an isolated oasis in Tamanrasset (extreme South of Algerian Sahara) are colonized by opportunistic and pollution-tolerant diatom species.</title>
        <authorList>
            <person name="Gastineau R."/>
            <person name="Hamedi C."/>
            <person name="Baba Hamed M.B."/>
            <person name="Abi-Ayad S.-M.E.-A."/>
            <person name="Bak M."/>
            <person name="Lemieux C."/>
            <person name="Turmel M."/>
            <person name="Dobosz S."/>
            <person name="Wrobel R.J."/>
            <person name="Kierzek A."/>
            <person name="Lange-Bertalot H."/>
            <person name="Witkowski A."/>
        </authorList>
    </citation>
    <scope>NUCLEOTIDE SEQUENCE</scope>
    <source>
        <strain evidence="3">SZCZR1825</strain>
    </source>
</reference>
<keyword evidence="3" id="KW-0934">Plastid</keyword>
<keyword evidence="2" id="KW-0732">Signal</keyword>
<dbReference type="RefSeq" id="YP_010134086.1">
    <property type="nucleotide sequence ID" value="NC_056791.1"/>
</dbReference>
<feature type="signal peptide" evidence="2">
    <location>
        <begin position="1"/>
        <end position="16"/>
    </location>
</feature>
<dbReference type="EMBL" id="MT383642">
    <property type="protein sequence ID" value="QWM93575.1"/>
    <property type="molecule type" value="Genomic_DNA"/>
</dbReference>
<evidence type="ECO:0000313" key="3">
    <source>
        <dbReference type="EMBL" id="QWM93575.1"/>
    </source>
</evidence>
<dbReference type="GeneID" id="67123798"/>
<keyword evidence="3" id="KW-0150">Chloroplast</keyword>
<dbReference type="InterPro" id="IPR031383">
    <property type="entry name" value="Ycf90"/>
</dbReference>
<keyword evidence="1" id="KW-1133">Transmembrane helix</keyword>
<geneLocation type="chloroplast" evidence="3"/>
<organism evidence="3">
    <name type="scientific">Tryblionella apiculata</name>
    <dbReference type="NCBI Taxonomy" id="1003145"/>
    <lineage>
        <taxon>Eukaryota</taxon>
        <taxon>Sar</taxon>
        <taxon>Stramenopiles</taxon>
        <taxon>Ochrophyta</taxon>
        <taxon>Bacillariophyta</taxon>
        <taxon>Bacillariophyceae</taxon>
        <taxon>Bacillariophycidae</taxon>
        <taxon>Bacillariales</taxon>
        <taxon>Bacillariaceae</taxon>
        <taxon>Tryblionella</taxon>
    </lineage>
</organism>
<protein>
    <submittedName>
        <fullName evidence="3">Uncharacterized protein</fullName>
    </submittedName>
</protein>
<feature type="transmembrane region" description="Helical" evidence="1">
    <location>
        <begin position="315"/>
        <end position="336"/>
    </location>
</feature>